<dbReference type="PANTHER" id="PTHR19288:SF90">
    <property type="entry name" value="OS08G0542600 PROTEIN"/>
    <property type="match status" value="1"/>
</dbReference>
<dbReference type="InterPro" id="IPR006356">
    <property type="entry name" value="HAD-SF_hydro_IIA_hyp3"/>
</dbReference>
<dbReference type="InterPro" id="IPR006357">
    <property type="entry name" value="HAD-SF_hydro_IIA"/>
</dbReference>
<dbReference type="CDD" id="cd07525">
    <property type="entry name" value="HAD_like"/>
    <property type="match status" value="1"/>
</dbReference>
<gene>
    <name evidence="1" type="ORF">SAMN05444581_1054</name>
</gene>
<accession>A0A1I3Y4Z0</accession>
<dbReference type="RefSeq" id="WP_091680818.1">
    <property type="nucleotide sequence ID" value="NZ_FOSN01000005.1"/>
</dbReference>
<organism evidence="1 2">
    <name type="scientific">Methylocapsa palsarum</name>
    <dbReference type="NCBI Taxonomy" id="1612308"/>
    <lineage>
        <taxon>Bacteria</taxon>
        <taxon>Pseudomonadati</taxon>
        <taxon>Pseudomonadota</taxon>
        <taxon>Alphaproteobacteria</taxon>
        <taxon>Hyphomicrobiales</taxon>
        <taxon>Beijerinckiaceae</taxon>
        <taxon>Methylocapsa</taxon>
    </lineage>
</organism>
<reference evidence="1 2" key="1">
    <citation type="submission" date="2016-10" db="EMBL/GenBank/DDBJ databases">
        <authorList>
            <person name="de Groot N.N."/>
        </authorList>
    </citation>
    <scope>NUCLEOTIDE SEQUENCE [LARGE SCALE GENOMIC DNA]</scope>
    <source>
        <strain evidence="1 2">NE2</strain>
    </source>
</reference>
<dbReference type="NCBIfam" id="TIGR01459">
    <property type="entry name" value="HAD-SF-IIA-hyp4"/>
    <property type="match status" value="1"/>
</dbReference>
<dbReference type="Proteomes" id="UP000198755">
    <property type="component" value="Unassembled WGS sequence"/>
</dbReference>
<dbReference type="EMBL" id="FOSN01000005">
    <property type="protein sequence ID" value="SFK26823.1"/>
    <property type="molecule type" value="Genomic_DNA"/>
</dbReference>
<name>A0A1I3Y4Z0_9HYPH</name>
<dbReference type="InterPro" id="IPR023214">
    <property type="entry name" value="HAD_sf"/>
</dbReference>
<dbReference type="Gene3D" id="3.40.50.1000">
    <property type="entry name" value="HAD superfamily/HAD-like"/>
    <property type="match status" value="2"/>
</dbReference>
<dbReference type="InterPro" id="IPR036412">
    <property type="entry name" value="HAD-like_sf"/>
</dbReference>
<dbReference type="GO" id="GO:0005737">
    <property type="term" value="C:cytoplasm"/>
    <property type="evidence" value="ECO:0007669"/>
    <property type="project" value="TreeGrafter"/>
</dbReference>
<dbReference type="Pfam" id="PF13242">
    <property type="entry name" value="Hydrolase_like"/>
    <property type="match status" value="1"/>
</dbReference>
<protein>
    <submittedName>
        <fullName evidence="1">HAD-superfamily class IIA hydrolase, TIGR01459</fullName>
    </submittedName>
</protein>
<dbReference type="Pfam" id="PF13344">
    <property type="entry name" value="Hydrolase_6"/>
    <property type="match status" value="1"/>
</dbReference>
<dbReference type="PANTHER" id="PTHR19288">
    <property type="entry name" value="4-NITROPHENYLPHOSPHATASE-RELATED"/>
    <property type="match status" value="1"/>
</dbReference>
<keyword evidence="1" id="KW-0378">Hydrolase</keyword>
<sequence length="294" mass="31251">MPRIVHGLADLANGYDVILCDVWGVLHDGAQYSEKAADALARFRTKGGKVALITNSPNPSRIVRAQLELLGVPANAYDAIVSSGDVTLSMLAERAGEAVFHLGPPAETALFDELLAVSGKPQRRASLEHADFVLCTGLVDPYGGKPSDYDPILGRMLAKRLDFICANPDIVVEIGGELSYCAGAIAERYAGMGGKVIEAGKPYAPIYDKAMRLISETNSGVAPDRSRVLAIGDAMHTDIKGARAQKFDSLLVASGLHREQLQAAKGAELARAVLRQFVDEAGFAPTAAIPELVW</sequence>
<dbReference type="STRING" id="1612308.SAMN05444581_1054"/>
<evidence type="ECO:0000313" key="2">
    <source>
        <dbReference type="Proteomes" id="UP000198755"/>
    </source>
</evidence>
<keyword evidence="2" id="KW-1185">Reference proteome</keyword>
<dbReference type="GO" id="GO:0016791">
    <property type="term" value="F:phosphatase activity"/>
    <property type="evidence" value="ECO:0007669"/>
    <property type="project" value="TreeGrafter"/>
</dbReference>
<dbReference type="AlphaFoldDB" id="A0A1I3Y4Z0"/>
<dbReference type="OrthoDB" id="9791073at2"/>
<evidence type="ECO:0000313" key="1">
    <source>
        <dbReference type="EMBL" id="SFK26823.1"/>
    </source>
</evidence>
<dbReference type="NCBIfam" id="TIGR01460">
    <property type="entry name" value="HAD-SF-IIA"/>
    <property type="match status" value="1"/>
</dbReference>
<proteinExistence type="predicted"/>
<dbReference type="SUPFAM" id="SSF56784">
    <property type="entry name" value="HAD-like"/>
    <property type="match status" value="1"/>
</dbReference>